<dbReference type="PANTHER" id="PTHR31412:SF0">
    <property type="entry name" value="ZINC METALLOPROTEASE EGY1, CHLOROPLASTIC-RELATED"/>
    <property type="match status" value="1"/>
</dbReference>
<feature type="transmembrane region" description="Helical" evidence="10">
    <location>
        <begin position="356"/>
        <end position="376"/>
    </location>
</feature>
<feature type="transmembrane region" description="Helical" evidence="10">
    <location>
        <begin position="118"/>
        <end position="141"/>
    </location>
</feature>
<keyword evidence="7" id="KW-0809">Transit peptide</keyword>
<feature type="transmembrane region" description="Helical" evidence="10">
    <location>
        <begin position="246"/>
        <end position="267"/>
    </location>
</feature>
<sequence length="377" mass="42516">MNIKNKESRPVLLQVTLFIITLITTTLAGSEWISGKFIFFTPGYSWVDFAQGFHFSIPFLGILTIHEMGHYLTSRWYKIKTTLPYYLPAWFGFIGLPSIGTLGAVIKIQGFTRTRQQYFDIGIAGPLAGFVAALAVLFYGFTHLPPQEHIYSIHPEYEQYGADYAQHVYSDTTENLILGTNLIFEFFKQQVADPELLPNDNELMHYPYIFAGFLALFFTALNLIPVGQLDGGHVLYGLIGPKGHKYVASGLFVVFVFMAGLGVITPFDETESLLFNIPLYIGFLYLVFHTMPLSRAMDKLLLAVALFTLQFVIAWINPTVQGFDGWLLFAFVIGRFLGVQHPPVYIDKPLDTKRIILGYLALLIFVLCFSPTPLAFQ</sequence>
<evidence type="ECO:0000313" key="12">
    <source>
        <dbReference type="EMBL" id="MDN4165220.1"/>
    </source>
</evidence>
<evidence type="ECO:0000256" key="1">
    <source>
        <dbReference type="ARBA" id="ARBA00001947"/>
    </source>
</evidence>
<dbReference type="Proteomes" id="UP001168552">
    <property type="component" value="Unassembled WGS sequence"/>
</dbReference>
<dbReference type="InterPro" id="IPR044838">
    <property type="entry name" value="EGY1-like"/>
</dbReference>
<dbReference type="RefSeq" id="WP_320003746.1">
    <property type="nucleotide sequence ID" value="NZ_JAUHJS010000003.1"/>
</dbReference>
<dbReference type="PANTHER" id="PTHR31412">
    <property type="entry name" value="ZINC METALLOPROTEASE EGY1"/>
    <property type="match status" value="1"/>
</dbReference>
<organism evidence="12 13">
    <name type="scientific">Shiella aurantiaca</name>
    <dbReference type="NCBI Taxonomy" id="3058365"/>
    <lineage>
        <taxon>Bacteria</taxon>
        <taxon>Pseudomonadati</taxon>
        <taxon>Bacteroidota</taxon>
        <taxon>Cytophagia</taxon>
        <taxon>Cytophagales</taxon>
        <taxon>Shiellaceae</taxon>
        <taxon>Shiella</taxon>
    </lineage>
</organism>
<keyword evidence="8 10" id="KW-1133">Transmembrane helix</keyword>
<evidence type="ECO:0000313" key="13">
    <source>
        <dbReference type="Proteomes" id="UP001168552"/>
    </source>
</evidence>
<feature type="transmembrane region" description="Helical" evidence="10">
    <location>
        <begin position="46"/>
        <end position="65"/>
    </location>
</feature>
<keyword evidence="6" id="KW-0378">Hydrolase</keyword>
<comment type="cofactor">
    <cofactor evidence="1">
        <name>Zn(2+)</name>
        <dbReference type="ChEBI" id="CHEBI:29105"/>
    </cofactor>
</comment>
<evidence type="ECO:0000256" key="2">
    <source>
        <dbReference type="ARBA" id="ARBA00004141"/>
    </source>
</evidence>
<evidence type="ECO:0000256" key="8">
    <source>
        <dbReference type="ARBA" id="ARBA00022989"/>
    </source>
</evidence>
<comment type="caution">
    <text evidence="12">The sequence shown here is derived from an EMBL/GenBank/DDBJ whole genome shotgun (WGS) entry which is preliminary data.</text>
</comment>
<proteinExistence type="inferred from homology"/>
<evidence type="ECO:0000256" key="10">
    <source>
        <dbReference type="SAM" id="Phobius"/>
    </source>
</evidence>
<gene>
    <name evidence="12" type="ORF">QWY31_06895</name>
</gene>
<dbReference type="InterPro" id="IPR008915">
    <property type="entry name" value="Peptidase_M50"/>
</dbReference>
<accession>A0ABT8F441</accession>
<reference evidence="12" key="1">
    <citation type="submission" date="2023-06" db="EMBL/GenBank/DDBJ databases">
        <title>Cytophagales bacterium Strain LB-30, isolated from soil.</title>
        <authorList>
            <person name="Liu B."/>
        </authorList>
    </citation>
    <scope>NUCLEOTIDE SEQUENCE</scope>
    <source>
        <strain evidence="12">LB-30</strain>
    </source>
</reference>
<evidence type="ECO:0000256" key="9">
    <source>
        <dbReference type="ARBA" id="ARBA00023136"/>
    </source>
</evidence>
<comment type="subcellular location">
    <subcellularLocation>
        <location evidence="2">Membrane</location>
        <topology evidence="2">Multi-pass membrane protein</topology>
    </subcellularLocation>
</comment>
<feature type="domain" description="Peptidase M50" evidence="11">
    <location>
        <begin position="55"/>
        <end position="245"/>
    </location>
</feature>
<keyword evidence="9 10" id="KW-0472">Membrane</keyword>
<dbReference type="EMBL" id="JAUHJS010000003">
    <property type="protein sequence ID" value="MDN4165220.1"/>
    <property type="molecule type" value="Genomic_DNA"/>
</dbReference>
<name>A0ABT8F441_9BACT</name>
<dbReference type="GO" id="GO:0006508">
    <property type="term" value="P:proteolysis"/>
    <property type="evidence" value="ECO:0007669"/>
    <property type="project" value="UniProtKB-KW"/>
</dbReference>
<keyword evidence="13" id="KW-1185">Reference proteome</keyword>
<feature type="transmembrane region" description="Helical" evidence="10">
    <location>
        <begin position="12"/>
        <end position="34"/>
    </location>
</feature>
<feature type="transmembrane region" description="Helical" evidence="10">
    <location>
        <begin position="206"/>
        <end position="225"/>
    </location>
</feature>
<evidence type="ECO:0000256" key="6">
    <source>
        <dbReference type="ARBA" id="ARBA00022801"/>
    </source>
</evidence>
<evidence type="ECO:0000259" key="11">
    <source>
        <dbReference type="Pfam" id="PF02163"/>
    </source>
</evidence>
<dbReference type="Pfam" id="PF02163">
    <property type="entry name" value="Peptidase_M50"/>
    <property type="match status" value="1"/>
</dbReference>
<protein>
    <submittedName>
        <fullName evidence="12">Site-2 protease family protein</fullName>
    </submittedName>
</protein>
<evidence type="ECO:0000256" key="5">
    <source>
        <dbReference type="ARBA" id="ARBA00022692"/>
    </source>
</evidence>
<keyword evidence="5 10" id="KW-0812">Transmembrane</keyword>
<feature type="transmembrane region" description="Helical" evidence="10">
    <location>
        <begin position="273"/>
        <end position="288"/>
    </location>
</feature>
<dbReference type="CDD" id="cd06160">
    <property type="entry name" value="S2P-M50_like_2"/>
    <property type="match status" value="1"/>
</dbReference>
<comment type="similarity">
    <text evidence="3">Belongs to the peptidase M50B family.</text>
</comment>
<evidence type="ECO:0000256" key="3">
    <source>
        <dbReference type="ARBA" id="ARBA00007931"/>
    </source>
</evidence>
<evidence type="ECO:0000256" key="4">
    <source>
        <dbReference type="ARBA" id="ARBA00022670"/>
    </source>
</evidence>
<keyword evidence="4 12" id="KW-0645">Protease</keyword>
<evidence type="ECO:0000256" key="7">
    <source>
        <dbReference type="ARBA" id="ARBA00022946"/>
    </source>
</evidence>
<feature type="transmembrane region" description="Helical" evidence="10">
    <location>
        <begin position="85"/>
        <end position="106"/>
    </location>
</feature>
<dbReference type="GO" id="GO:0008233">
    <property type="term" value="F:peptidase activity"/>
    <property type="evidence" value="ECO:0007669"/>
    <property type="project" value="UniProtKB-KW"/>
</dbReference>